<dbReference type="InterPro" id="IPR029044">
    <property type="entry name" value="Nucleotide-diphossugar_trans"/>
</dbReference>
<evidence type="ECO:0000313" key="2">
    <source>
        <dbReference type="EMBL" id="WOK05579.1"/>
    </source>
</evidence>
<accession>A0ABZ0IN39</accession>
<evidence type="ECO:0000259" key="1">
    <source>
        <dbReference type="Pfam" id="PF00535"/>
    </source>
</evidence>
<dbReference type="EMBL" id="CP136051">
    <property type="protein sequence ID" value="WOK05579.1"/>
    <property type="molecule type" value="Genomic_DNA"/>
</dbReference>
<feature type="domain" description="Glycosyltransferase 2-like" evidence="1">
    <location>
        <begin position="4"/>
        <end position="144"/>
    </location>
</feature>
<dbReference type="SUPFAM" id="SSF53448">
    <property type="entry name" value="Nucleotide-diphospho-sugar transferases"/>
    <property type="match status" value="1"/>
</dbReference>
<keyword evidence="3" id="KW-1185">Reference proteome</keyword>
<reference evidence="2 3" key="1">
    <citation type="journal article" date="2023" name="Microbiol. Resour. Announc.">
        <title>Complete Genome Sequence of Imperialibacter roseus strain P4T.</title>
        <authorList>
            <person name="Tizabi D.R."/>
            <person name="Bachvaroff T."/>
            <person name="Hill R.T."/>
        </authorList>
    </citation>
    <scope>NUCLEOTIDE SEQUENCE [LARGE SCALE GENOMIC DNA]</scope>
    <source>
        <strain evidence="2 3">P4T</strain>
    </source>
</reference>
<dbReference type="RefSeq" id="WP_317488337.1">
    <property type="nucleotide sequence ID" value="NZ_CP136051.1"/>
</dbReference>
<proteinExistence type="predicted"/>
<dbReference type="InterPro" id="IPR001173">
    <property type="entry name" value="Glyco_trans_2-like"/>
</dbReference>
<organism evidence="2 3">
    <name type="scientific">Imperialibacter roseus</name>
    <dbReference type="NCBI Taxonomy" id="1324217"/>
    <lineage>
        <taxon>Bacteria</taxon>
        <taxon>Pseudomonadati</taxon>
        <taxon>Bacteroidota</taxon>
        <taxon>Cytophagia</taxon>
        <taxon>Cytophagales</taxon>
        <taxon>Flammeovirgaceae</taxon>
        <taxon>Imperialibacter</taxon>
    </lineage>
</organism>
<dbReference type="Pfam" id="PF00535">
    <property type="entry name" value="Glycos_transf_2"/>
    <property type="match status" value="1"/>
</dbReference>
<dbReference type="Gene3D" id="3.90.550.10">
    <property type="entry name" value="Spore Coat Polysaccharide Biosynthesis Protein SpsA, Chain A"/>
    <property type="match status" value="1"/>
</dbReference>
<dbReference type="PANTHER" id="PTHR43685">
    <property type="entry name" value="GLYCOSYLTRANSFERASE"/>
    <property type="match status" value="1"/>
</dbReference>
<dbReference type="CDD" id="cd00761">
    <property type="entry name" value="Glyco_tranf_GTA_type"/>
    <property type="match status" value="1"/>
</dbReference>
<dbReference type="Proteomes" id="UP001302349">
    <property type="component" value="Chromosome"/>
</dbReference>
<gene>
    <name evidence="2" type="ORF">RT717_21110</name>
</gene>
<sequence length="308" mass="34617">MTTSVIVPTYNGCHKLETILSSLESQSIQDFETVVVVDGSTDDTIRFLSSRQTCLKEIKIIEQPNKGRAGARNSGANNAKGDILIFFDDDMKLDPACIASHLHHQSSVAMSIAGGRQILFRQKGDSIFHQYRCHISEKWEQPLLGLQGAVNSVQPFFTAANFSVPQTLFQRLGGFNEALTDAEDQEMAIRADQNGIAIFFLSHAVAFHNDELSIRNYIKRLRQYQRAHLSLSEVFGVGKDVVYPNGDDDALESLSFFKATVYQIFGWPCFLRTAEKECFMKVMPAAVRHKFFDLVTTSNVVYYPENQL</sequence>
<name>A0ABZ0IN39_9BACT</name>
<protein>
    <submittedName>
        <fullName evidence="2">Glycosyltransferase family 2 protein</fullName>
    </submittedName>
</protein>
<evidence type="ECO:0000313" key="3">
    <source>
        <dbReference type="Proteomes" id="UP001302349"/>
    </source>
</evidence>
<dbReference type="PANTHER" id="PTHR43685:SF3">
    <property type="entry name" value="SLR2126 PROTEIN"/>
    <property type="match status" value="1"/>
</dbReference>
<dbReference type="InterPro" id="IPR050834">
    <property type="entry name" value="Glycosyltransf_2"/>
</dbReference>